<accession>A0A7U2FIR6</accession>
<dbReference type="VEuPathDB" id="FungiDB:JI435_420070"/>
<sequence length="51" mass="6020">MCMTCCYLRWKANRVPGATHRVLPSQSKPNNTLHLFRLLHQQDPVTSLRNW</sequence>
<proteinExistence type="predicted"/>
<reference evidence="2" key="1">
    <citation type="journal article" date="2021" name="BMC Genomics">
        <title>Chromosome-level genome assembly and manually-curated proteome of model necrotroph Parastagonospora nodorum Sn15 reveals a genome-wide trove of candidate effector homologs, and redundancy of virulence-related functions within an accessory chromosome.</title>
        <authorList>
            <person name="Bertazzoni S."/>
            <person name="Jones D.A.B."/>
            <person name="Phan H.T."/>
            <person name="Tan K.-C."/>
            <person name="Hane J.K."/>
        </authorList>
    </citation>
    <scope>NUCLEOTIDE SEQUENCE [LARGE SCALE GENOMIC DNA]</scope>
    <source>
        <strain evidence="2">SN15 / ATCC MYA-4574 / FGSC 10173)</strain>
    </source>
</reference>
<dbReference type="Proteomes" id="UP000663193">
    <property type="component" value="Chromosome 15"/>
</dbReference>
<dbReference type="EMBL" id="CP069037">
    <property type="protein sequence ID" value="QRD03671.1"/>
    <property type="molecule type" value="Genomic_DNA"/>
</dbReference>
<protein>
    <submittedName>
        <fullName evidence="1">Uncharacterized protein</fullName>
    </submittedName>
</protein>
<gene>
    <name evidence="1" type="ORF">JI435_420070</name>
</gene>
<evidence type="ECO:0000313" key="1">
    <source>
        <dbReference type="EMBL" id="QRD03671.1"/>
    </source>
</evidence>
<evidence type="ECO:0000313" key="2">
    <source>
        <dbReference type="Proteomes" id="UP000663193"/>
    </source>
</evidence>
<dbReference type="AlphaFoldDB" id="A0A7U2FIR6"/>
<organism evidence="1 2">
    <name type="scientific">Phaeosphaeria nodorum (strain SN15 / ATCC MYA-4574 / FGSC 10173)</name>
    <name type="common">Glume blotch fungus</name>
    <name type="synonym">Parastagonospora nodorum</name>
    <dbReference type="NCBI Taxonomy" id="321614"/>
    <lineage>
        <taxon>Eukaryota</taxon>
        <taxon>Fungi</taxon>
        <taxon>Dikarya</taxon>
        <taxon>Ascomycota</taxon>
        <taxon>Pezizomycotina</taxon>
        <taxon>Dothideomycetes</taxon>
        <taxon>Pleosporomycetidae</taxon>
        <taxon>Pleosporales</taxon>
        <taxon>Pleosporineae</taxon>
        <taxon>Phaeosphaeriaceae</taxon>
        <taxon>Parastagonospora</taxon>
    </lineage>
</organism>
<name>A0A7U2FIR6_PHANO</name>
<keyword evidence="2" id="KW-1185">Reference proteome</keyword>